<protein>
    <submittedName>
        <fullName evidence="10">Uncharacterized protein</fullName>
    </submittedName>
</protein>
<evidence type="ECO:0000256" key="5">
    <source>
        <dbReference type="ARBA" id="ARBA00022917"/>
    </source>
</evidence>
<dbReference type="GO" id="GO:0005524">
    <property type="term" value="F:ATP binding"/>
    <property type="evidence" value="ECO:0007669"/>
    <property type="project" value="UniProtKB-KW"/>
</dbReference>
<proteinExistence type="inferred from homology"/>
<dbReference type="Pfam" id="PF03950">
    <property type="entry name" value="tRNA-synt_1c_C"/>
    <property type="match status" value="1"/>
</dbReference>
<reference evidence="10 11" key="1">
    <citation type="journal article" date="2021" name="J. Hered.">
        <title>A chromosome-level genome assembly of the parasitoid wasp, Cotesia glomerata (Hymenoptera: Braconidae).</title>
        <authorList>
            <person name="Pinto B.J."/>
            <person name="Weis J.J."/>
            <person name="Gamble T."/>
            <person name="Ode P.J."/>
            <person name="Paul R."/>
            <person name="Zaspel J.M."/>
        </authorList>
    </citation>
    <scope>NUCLEOTIDE SEQUENCE [LARGE SCALE GENOMIC DNA]</scope>
    <source>
        <strain evidence="10">CgM1</strain>
    </source>
</reference>
<dbReference type="GO" id="GO:0004818">
    <property type="term" value="F:glutamate-tRNA ligase activity"/>
    <property type="evidence" value="ECO:0007669"/>
    <property type="project" value="TreeGrafter"/>
</dbReference>
<evidence type="ECO:0000259" key="8">
    <source>
        <dbReference type="Pfam" id="PF00749"/>
    </source>
</evidence>
<evidence type="ECO:0000256" key="7">
    <source>
        <dbReference type="RuleBase" id="RU363037"/>
    </source>
</evidence>
<dbReference type="GO" id="GO:0017102">
    <property type="term" value="C:methionyl glutamyl tRNA synthetase complex"/>
    <property type="evidence" value="ECO:0007669"/>
    <property type="project" value="TreeGrafter"/>
</dbReference>
<dbReference type="EMBL" id="JAHXZJ010000330">
    <property type="protein sequence ID" value="KAH0562047.1"/>
    <property type="molecule type" value="Genomic_DNA"/>
</dbReference>
<feature type="domain" description="Glutamyl/glutaminyl-tRNA synthetase class Ib anti-codon binding" evidence="9">
    <location>
        <begin position="87"/>
        <end position="167"/>
    </location>
</feature>
<dbReference type="InterPro" id="IPR020059">
    <property type="entry name" value="Glu/Gln-tRNA-synth_Ib_codon-bd"/>
</dbReference>
<comment type="similarity">
    <text evidence="7">Belongs to the class-I aminoacyl-tRNA synthetase family.</text>
</comment>
<evidence type="ECO:0000256" key="1">
    <source>
        <dbReference type="ARBA" id="ARBA00022490"/>
    </source>
</evidence>
<dbReference type="AlphaFoldDB" id="A0AAV7IKE5"/>
<name>A0AAV7IKE5_COTGL</name>
<dbReference type="PANTHER" id="PTHR43097:SF5">
    <property type="entry name" value="GLUTAMATE--TRNA LIGASE"/>
    <property type="match status" value="1"/>
</dbReference>
<dbReference type="InterPro" id="IPR020061">
    <property type="entry name" value="Glu_tRNA_lig_a-bdl"/>
</dbReference>
<evidence type="ECO:0000256" key="6">
    <source>
        <dbReference type="ARBA" id="ARBA00023146"/>
    </source>
</evidence>
<keyword evidence="2 7" id="KW-0436">Ligase</keyword>
<dbReference type="InterPro" id="IPR020058">
    <property type="entry name" value="Glu/Gln-tRNA-synth_Ib_cat-dom"/>
</dbReference>
<evidence type="ECO:0000313" key="11">
    <source>
        <dbReference type="Proteomes" id="UP000826195"/>
    </source>
</evidence>
<feature type="domain" description="Glutamyl/glutaminyl-tRNA synthetase class Ib catalytic" evidence="8">
    <location>
        <begin position="1"/>
        <end position="74"/>
    </location>
</feature>
<comment type="caution">
    <text evidence="10">The sequence shown here is derived from an EMBL/GenBank/DDBJ whole genome shotgun (WGS) entry which is preliminary data.</text>
</comment>
<evidence type="ECO:0000256" key="2">
    <source>
        <dbReference type="ARBA" id="ARBA00022598"/>
    </source>
</evidence>
<dbReference type="InterPro" id="IPR011035">
    <property type="entry name" value="Ribosomal_bL25/Gln-tRNA_synth"/>
</dbReference>
<dbReference type="GO" id="GO:0005829">
    <property type="term" value="C:cytosol"/>
    <property type="evidence" value="ECO:0007669"/>
    <property type="project" value="TreeGrafter"/>
</dbReference>
<evidence type="ECO:0000259" key="9">
    <source>
        <dbReference type="Pfam" id="PF03950"/>
    </source>
</evidence>
<feature type="non-terminal residue" evidence="10">
    <location>
        <position position="177"/>
    </location>
</feature>
<evidence type="ECO:0000313" key="10">
    <source>
        <dbReference type="EMBL" id="KAH0562047.1"/>
    </source>
</evidence>
<dbReference type="GO" id="GO:0006424">
    <property type="term" value="P:glutamyl-tRNA aminoacylation"/>
    <property type="evidence" value="ECO:0007669"/>
    <property type="project" value="TreeGrafter"/>
</dbReference>
<dbReference type="SUPFAM" id="SSF52374">
    <property type="entry name" value="Nucleotidylyl transferase"/>
    <property type="match status" value="1"/>
</dbReference>
<dbReference type="Proteomes" id="UP000826195">
    <property type="component" value="Unassembled WGS sequence"/>
</dbReference>
<dbReference type="InterPro" id="IPR050132">
    <property type="entry name" value="Gln/Glu-tRNA_Ligase"/>
</dbReference>
<keyword evidence="6 7" id="KW-0030">Aminoacyl-tRNA synthetase</keyword>
<keyword evidence="3 7" id="KW-0547">Nucleotide-binding</keyword>
<dbReference type="SUPFAM" id="SSF50715">
    <property type="entry name" value="Ribosomal protein L25-like"/>
    <property type="match status" value="1"/>
</dbReference>
<dbReference type="Pfam" id="PF00749">
    <property type="entry name" value="tRNA-synt_1c"/>
    <property type="match status" value="1"/>
</dbReference>
<dbReference type="Gene3D" id="1.10.1160.10">
    <property type="entry name" value="Glutamyl-trna Synthetase, Domain 2"/>
    <property type="match status" value="1"/>
</dbReference>
<sequence>MTNTALSQKKSTWFVDNGLIDGWDDPRLPTVRILLRHGLTVEGLKQFIIAQGGFKSFVSMEWDKMRAVNNNVIDTIANSFTALESDDLVQVNILDALDDQSLDVRNHSKSPKLDAKKVLISKKIFDKRNDANTLEYRKKATFIFWGNFMVKNIKKTDRKITEIDARLNLDDKDYNNT</sequence>
<keyword evidence="4 7" id="KW-0067">ATP-binding</keyword>
<dbReference type="FunFam" id="1.10.1160.10:FF:000001">
    <property type="entry name" value="Glutamine--tRNA ligase"/>
    <property type="match status" value="1"/>
</dbReference>
<gene>
    <name evidence="10" type="ORF">KQX54_000140</name>
</gene>
<evidence type="ECO:0000256" key="3">
    <source>
        <dbReference type="ARBA" id="ARBA00022741"/>
    </source>
</evidence>
<keyword evidence="1" id="KW-0963">Cytoplasm</keyword>
<keyword evidence="5 7" id="KW-0648">Protein biosynthesis</keyword>
<accession>A0AAV7IKE5</accession>
<dbReference type="PANTHER" id="PTHR43097">
    <property type="entry name" value="GLUTAMINE-TRNA LIGASE"/>
    <property type="match status" value="1"/>
</dbReference>
<evidence type="ECO:0000256" key="4">
    <source>
        <dbReference type="ARBA" id="ARBA00022840"/>
    </source>
</evidence>
<keyword evidence="11" id="KW-1185">Reference proteome</keyword>
<organism evidence="10 11">
    <name type="scientific">Cotesia glomerata</name>
    <name type="common">Lepidopteran parasitic wasp</name>
    <name type="synonym">Apanteles glomeratus</name>
    <dbReference type="NCBI Taxonomy" id="32391"/>
    <lineage>
        <taxon>Eukaryota</taxon>
        <taxon>Metazoa</taxon>
        <taxon>Ecdysozoa</taxon>
        <taxon>Arthropoda</taxon>
        <taxon>Hexapoda</taxon>
        <taxon>Insecta</taxon>
        <taxon>Pterygota</taxon>
        <taxon>Neoptera</taxon>
        <taxon>Endopterygota</taxon>
        <taxon>Hymenoptera</taxon>
        <taxon>Apocrita</taxon>
        <taxon>Ichneumonoidea</taxon>
        <taxon>Braconidae</taxon>
        <taxon>Microgastrinae</taxon>
        <taxon>Cotesia</taxon>
    </lineage>
</organism>